<evidence type="ECO:0000256" key="5">
    <source>
        <dbReference type="ARBA" id="ARBA00022857"/>
    </source>
</evidence>
<keyword evidence="6" id="KW-0539">Nucleus</keyword>
<dbReference type="GO" id="GO:0048471">
    <property type="term" value="C:perinuclear region of cytoplasm"/>
    <property type="evidence" value="ECO:0007669"/>
    <property type="project" value="UniProtKB-SubCell"/>
</dbReference>
<evidence type="ECO:0000313" key="10">
    <source>
        <dbReference type="Proteomes" id="UP000593566"/>
    </source>
</evidence>
<dbReference type="Pfam" id="PF05368">
    <property type="entry name" value="NmrA"/>
    <property type="match status" value="1"/>
</dbReference>
<dbReference type="GeneID" id="59336134"/>
<keyword evidence="5" id="KW-0521">NADP</keyword>
<keyword evidence="10" id="KW-1185">Reference proteome</keyword>
<dbReference type="PANTHER" id="PTHR42748">
    <property type="entry name" value="NITROGEN METABOLITE REPRESSION PROTEIN NMRA FAMILY MEMBER"/>
    <property type="match status" value="1"/>
</dbReference>
<evidence type="ECO:0000256" key="6">
    <source>
        <dbReference type="ARBA" id="ARBA00023242"/>
    </source>
</evidence>
<reference evidence="9 10" key="1">
    <citation type="journal article" date="2020" name="Genomics">
        <title>Complete, high-quality genomes from long-read metagenomic sequencing of two wolf lichen thalli reveals enigmatic genome architecture.</title>
        <authorList>
            <person name="McKenzie S.K."/>
            <person name="Walston R.F."/>
            <person name="Allen J.L."/>
        </authorList>
    </citation>
    <scope>NUCLEOTIDE SEQUENCE [LARGE SCALE GENOMIC DNA]</scope>
    <source>
        <strain evidence="9">WasteWater1</strain>
    </source>
</reference>
<dbReference type="EMBL" id="JACCJB010000004">
    <property type="protein sequence ID" value="KAF6228009.1"/>
    <property type="molecule type" value="Genomic_DNA"/>
</dbReference>
<comment type="similarity">
    <text evidence="3">Belongs to the NmrA-type oxidoreductase family.</text>
</comment>
<evidence type="ECO:0000259" key="8">
    <source>
        <dbReference type="Pfam" id="PF05368"/>
    </source>
</evidence>
<dbReference type="GO" id="GO:0005634">
    <property type="term" value="C:nucleus"/>
    <property type="evidence" value="ECO:0007669"/>
    <property type="project" value="UniProtKB-SubCell"/>
</dbReference>
<dbReference type="Gene3D" id="3.40.50.720">
    <property type="entry name" value="NAD(P)-binding Rossmann-like Domain"/>
    <property type="match status" value="1"/>
</dbReference>
<evidence type="ECO:0000256" key="3">
    <source>
        <dbReference type="ARBA" id="ARBA00006328"/>
    </source>
</evidence>
<dbReference type="Gene3D" id="3.90.25.10">
    <property type="entry name" value="UDP-galactose 4-epimerase, domain 1"/>
    <property type="match status" value="1"/>
</dbReference>
<evidence type="ECO:0000313" key="9">
    <source>
        <dbReference type="EMBL" id="KAF6228009.1"/>
    </source>
</evidence>
<dbReference type="RefSeq" id="XP_037155943.1">
    <property type="nucleotide sequence ID" value="XM_037298607.1"/>
</dbReference>
<dbReference type="SUPFAM" id="SSF51735">
    <property type="entry name" value="NAD(P)-binding Rossmann-fold domains"/>
    <property type="match status" value="1"/>
</dbReference>
<evidence type="ECO:0000256" key="2">
    <source>
        <dbReference type="ARBA" id="ARBA00004556"/>
    </source>
</evidence>
<organism evidence="9 10">
    <name type="scientific">Letharia lupina</name>
    <dbReference type="NCBI Taxonomy" id="560253"/>
    <lineage>
        <taxon>Eukaryota</taxon>
        <taxon>Fungi</taxon>
        <taxon>Dikarya</taxon>
        <taxon>Ascomycota</taxon>
        <taxon>Pezizomycotina</taxon>
        <taxon>Lecanoromycetes</taxon>
        <taxon>OSLEUM clade</taxon>
        <taxon>Lecanoromycetidae</taxon>
        <taxon>Lecanorales</taxon>
        <taxon>Lecanorineae</taxon>
        <taxon>Parmeliaceae</taxon>
        <taxon>Letharia</taxon>
    </lineage>
</organism>
<evidence type="ECO:0000256" key="7">
    <source>
        <dbReference type="ARBA" id="ARBA00040296"/>
    </source>
</evidence>
<comment type="caution">
    <text evidence="9">The sequence shown here is derived from an EMBL/GenBank/DDBJ whole genome shotgun (WGS) entry which is preliminary data.</text>
</comment>
<gene>
    <name evidence="9" type="ORF">HO133_007737</name>
</gene>
<dbReference type="FunFam" id="3.40.50.720:FF:000181">
    <property type="entry name" value="NmrA-like family domain-containing protein 1"/>
    <property type="match status" value="1"/>
</dbReference>
<dbReference type="InterPro" id="IPR051164">
    <property type="entry name" value="NmrA-like_oxidored"/>
</dbReference>
<keyword evidence="4" id="KW-0963">Cytoplasm</keyword>
<protein>
    <recommendedName>
        <fullName evidence="7">NmrA-like family domain-containing protein 1</fullName>
    </recommendedName>
</protein>
<evidence type="ECO:0000256" key="4">
    <source>
        <dbReference type="ARBA" id="ARBA00022490"/>
    </source>
</evidence>
<accession>A0A8H6CR84</accession>
<comment type="subcellular location">
    <subcellularLocation>
        <location evidence="2">Cytoplasm</location>
        <location evidence="2">Perinuclear region</location>
    </subcellularLocation>
    <subcellularLocation>
        <location evidence="1">Nucleus</location>
    </subcellularLocation>
</comment>
<sequence length="318" mass="34694">MAAKKILVVFGATGNQGGSVIKSILSDPKTAGEFKIRAITRDPSKPNAQALTAKGVECVAADMNSEHQIKSALQGAHAVFAVTNYWEKMDAELEMKQGRNIGNLAKECGVQHLIWSSLYDVAKLTGGKFPNVEHFDSKAAVEQHIRDIGVPATFLMPGFFMSNIPGGAFRQLPPSNHWTLALPMPADTPIPCFDAGSDTGKFVKGILTHREKVLGKRVLAATDYSTPSDAINIFKELFPKAGENAKFVQMSKDDYKGALAHAGMPEKIQQELYENMAFMNEYGYYGKSSLAESHEILDEKLTTLKEFFAGAKAFEGLE</sequence>
<dbReference type="InterPro" id="IPR008030">
    <property type="entry name" value="NmrA-like"/>
</dbReference>
<proteinExistence type="inferred from homology"/>
<dbReference type="CDD" id="cd05251">
    <property type="entry name" value="NmrA_like_SDR_a"/>
    <property type="match status" value="1"/>
</dbReference>
<feature type="domain" description="NmrA-like" evidence="8">
    <location>
        <begin position="4"/>
        <end position="308"/>
    </location>
</feature>
<dbReference type="Proteomes" id="UP000593566">
    <property type="component" value="Unassembled WGS sequence"/>
</dbReference>
<dbReference type="AlphaFoldDB" id="A0A8H6CR84"/>
<dbReference type="PANTHER" id="PTHR42748:SF31">
    <property type="entry name" value="NMRA-LIKE DOMAIN-CONTAINING PROTEIN-RELATED"/>
    <property type="match status" value="1"/>
</dbReference>
<dbReference type="InterPro" id="IPR036291">
    <property type="entry name" value="NAD(P)-bd_dom_sf"/>
</dbReference>
<name>A0A8H6CR84_9LECA</name>
<evidence type="ECO:0000256" key="1">
    <source>
        <dbReference type="ARBA" id="ARBA00004123"/>
    </source>
</evidence>